<dbReference type="SMART" id="SM00347">
    <property type="entry name" value="HTH_MARR"/>
    <property type="match status" value="1"/>
</dbReference>
<dbReference type="OrthoDB" id="165898at2"/>
<keyword evidence="1" id="KW-0805">Transcription regulation</keyword>
<dbReference type="InterPro" id="IPR036390">
    <property type="entry name" value="WH_DNA-bd_sf"/>
</dbReference>
<keyword evidence="3" id="KW-0804">Transcription</keyword>
<dbReference type="SUPFAM" id="SSF46785">
    <property type="entry name" value="Winged helix' DNA-binding domain"/>
    <property type="match status" value="1"/>
</dbReference>
<dbReference type="EMBL" id="VIGC01000062">
    <property type="protein sequence ID" value="TQE92992.1"/>
    <property type="molecule type" value="Genomic_DNA"/>
</dbReference>
<evidence type="ECO:0000313" key="5">
    <source>
        <dbReference type="EMBL" id="TQE92992.1"/>
    </source>
</evidence>
<name>A0A540V8D1_9CHLR</name>
<dbReference type="InterPro" id="IPR036388">
    <property type="entry name" value="WH-like_DNA-bd_sf"/>
</dbReference>
<dbReference type="AlphaFoldDB" id="A0A540V8D1"/>
<dbReference type="Pfam" id="PF12802">
    <property type="entry name" value="MarR_2"/>
    <property type="match status" value="1"/>
</dbReference>
<dbReference type="GO" id="GO:0003677">
    <property type="term" value="F:DNA binding"/>
    <property type="evidence" value="ECO:0007669"/>
    <property type="project" value="UniProtKB-KW"/>
</dbReference>
<proteinExistence type="predicted"/>
<sequence>MMVDRCVAKGSLSISLYVPPRIVKFSRFLPSLMEHTPSRPRWRVPDGHCSPSPCLPVAGLGCRIKLALWTWPYYAKIVRWRIIHPMTKSTIAPTTAPHAETPFRELLRDMGVVETHGLELLRLVRMVANAYDAILAERMRATQLSAPRWRLLLRLLLEERRGNTAVSPTQLSKTQNVSKNTISAHLRSLEEMGLIAREVDPDDLRQFHIRLTQAGRELIESSTPAYMTFLNTLTEGLSPEEVEVLQGLLQRLYLSLQEHAPAQGAGPDRP</sequence>
<evidence type="ECO:0000256" key="3">
    <source>
        <dbReference type="ARBA" id="ARBA00023163"/>
    </source>
</evidence>
<keyword evidence="2" id="KW-0238">DNA-binding</keyword>
<dbReference type="FunCoup" id="A0A540V8D1">
    <property type="interactions" value="32"/>
</dbReference>
<dbReference type="InterPro" id="IPR000835">
    <property type="entry name" value="HTH_MarR-typ"/>
</dbReference>
<organism evidence="5 6">
    <name type="scientific">Litorilinea aerophila</name>
    <dbReference type="NCBI Taxonomy" id="1204385"/>
    <lineage>
        <taxon>Bacteria</taxon>
        <taxon>Bacillati</taxon>
        <taxon>Chloroflexota</taxon>
        <taxon>Caldilineae</taxon>
        <taxon>Caldilineales</taxon>
        <taxon>Caldilineaceae</taxon>
        <taxon>Litorilinea</taxon>
    </lineage>
</organism>
<evidence type="ECO:0000313" key="6">
    <source>
        <dbReference type="Proteomes" id="UP000317371"/>
    </source>
</evidence>
<dbReference type="PANTHER" id="PTHR42756:SF1">
    <property type="entry name" value="TRANSCRIPTIONAL REPRESSOR OF EMRAB OPERON"/>
    <property type="match status" value="1"/>
</dbReference>
<dbReference type="GO" id="GO:0003700">
    <property type="term" value="F:DNA-binding transcription factor activity"/>
    <property type="evidence" value="ECO:0007669"/>
    <property type="project" value="InterPro"/>
</dbReference>
<accession>A0A540V8D1</accession>
<feature type="domain" description="HTH marR-type" evidence="4">
    <location>
        <begin position="117"/>
        <end position="254"/>
    </location>
</feature>
<keyword evidence="6" id="KW-1185">Reference proteome</keyword>
<evidence type="ECO:0000256" key="1">
    <source>
        <dbReference type="ARBA" id="ARBA00023015"/>
    </source>
</evidence>
<dbReference type="PANTHER" id="PTHR42756">
    <property type="entry name" value="TRANSCRIPTIONAL REGULATOR, MARR"/>
    <property type="match status" value="1"/>
</dbReference>
<dbReference type="Proteomes" id="UP000317371">
    <property type="component" value="Unassembled WGS sequence"/>
</dbReference>
<dbReference type="CDD" id="cd00090">
    <property type="entry name" value="HTH_ARSR"/>
    <property type="match status" value="1"/>
</dbReference>
<dbReference type="Gene3D" id="1.10.10.10">
    <property type="entry name" value="Winged helix-like DNA-binding domain superfamily/Winged helix DNA-binding domain"/>
    <property type="match status" value="1"/>
</dbReference>
<dbReference type="InParanoid" id="A0A540V8D1"/>
<evidence type="ECO:0000259" key="4">
    <source>
        <dbReference type="PROSITE" id="PS50995"/>
    </source>
</evidence>
<evidence type="ECO:0000256" key="2">
    <source>
        <dbReference type="ARBA" id="ARBA00023125"/>
    </source>
</evidence>
<dbReference type="PROSITE" id="PS50995">
    <property type="entry name" value="HTH_MARR_2"/>
    <property type="match status" value="1"/>
</dbReference>
<dbReference type="InterPro" id="IPR011991">
    <property type="entry name" value="ArsR-like_HTH"/>
</dbReference>
<comment type="caution">
    <text evidence="5">The sequence shown here is derived from an EMBL/GenBank/DDBJ whole genome shotgun (WGS) entry which is preliminary data.</text>
</comment>
<reference evidence="5 6" key="1">
    <citation type="submission" date="2019-06" db="EMBL/GenBank/DDBJ databases">
        <title>Genome sequence of Litorilinea aerophila BAA-2444.</title>
        <authorList>
            <person name="Maclea K.S."/>
            <person name="Maurais E.G."/>
            <person name="Iannazzi L.C."/>
        </authorList>
    </citation>
    <scope>NUCLEOTIDE SEQUENCE [LARGE SCALE GENOMIC DNA]</scope>
    <source>
        <strain evidence="5 6">ATCC BAA-2444</strain>
    </source>
</reference>
<protein>
    <submittedName>
        <fullName evidence="5">MarR family transcriptional regulator</fullName>
    </submittedName>
</protein>
<dbReference type="PRINTS" id="PR00598">
    <property type="entry name" value="HTHMARR"/>
</dbReference>
<gene>
    <name evidence="5" type="ORF">FKZ61_23360</name>
</gene>